<reference evidence="3 4" key="1">
    <citation type="submission" date="2024-06" db="EMBL/GenBank/DDBJ databases">
        <title>The Natural Products Discovery Center: Release of the First 8490 Sequenced Strains for Exploring Actinobacteria Biosynthetic Diversity.</title>
        <authorList>
            <person name="Kalkreuter E."/>
            <person name="Kautsar S.A."/>
            <person name="Yang D."/>
            <person name="Bader C.D."/>
            <person name="Teijaro C.N."/>
            <person name="Fluegel L."/>
            <person name="Davis C.M."/>
            <person name="Simpson J.R."/>
            <person name="Lauterbach L."/>
            <person name="Steele A.D."/>
            <person name="Gui C."/>
            <person name="Meng S."/>
            <person name="Li G."/>
            <person name="Viehrig K."/>
            <person name="Ye F."/>
            <person name="Su P."/>
            <person name="Kiefer A.F."/>
            <person name="Nichols A."/>
            <person name="Cepeda A.J."/>
            <person name="Yan W."/>
            <person name="Fan B."/>
            <person name="Jiang Y."/>
            <person name="Adhikari A."/>
            <person name="Zheng C.-J."/>
            <person name="Schuster L."/>
            <person name="Cowan T.M."/>
            <person name="Smanski M.J."/>
            <person name="Chevrette M.G."/>
            <person name="De Carvalho L.P.S."/>
            <person name="Shen B."/>
        </authorList>
    </citation>
    <scope>NUCLEOTIDE SEQUENCE [LARGE SCALE GENOMIC DNA]</scope>
    <source>
        <strain evidence="3 4">NPDC001694</strain>
    </source>
</reference>
<sequence length="224" mass="24339">MAIYVSGRAAREPWRHEFTAHPKEVTQLRRMVRLRLLLWGLRDQVDMAQICVSELATNVIQHVGEGTPATLRMEVNGPHLRLEVEDPDPRALPTLLAASDVLESGRGMALVDAVTDHRWGVVLRGETKVVWCELAVGASADCRPTNGPRIMRAAAILELYGSRPLRSGGGMAGGAGLLSLAVAEEAAVAVMTDVMHWLRAHGHDPDDVLDRAQNHFEAEIGGPV</sequence>
<keyword evidence="3" id="KW-0067">ATP-binding</keyword>
<evidence type="ECO:0000256" key="1">
    <source>
        <dbReference type="ARBA" id="ARBA00022527"/>
    </source>
</evidence>
<dbReference type="PANTHER" id="PTHR35526:SF3">
    <property type="entry name" value="ANTI-SIGMA-F FACTOR RSBW"/>
    <property type="match status" value="1"/>
</dbReference>
<organism evidence="3 4">
    <name type="scientific">Streptomyces sp. 900105755</name>
    <dbReference type="NCBI Taxonomy" id="3154389"/>
    <lineage>
        <taxon>Bacteria</taxon>
        <taxon>Bacillati</taxon>
        <taxon>Actinomycetota</taxon>
        <taxon>Actinomycetes</taxon>
        <taxon>Kitasatosporales</taxon>
        <taxon>Streptomycetaceae</taxon>
        <taxon>Streptomyces</taxon>
    </lineage>
</organism>
<dbReference type="Gene3D" id="3.30.565.10">
    <property type="entry name" value="Histidine kinase-like ATPase, C-terminal domain"/>
    <property type="match status" value="1"/>
</dbReference>
<dbReference type="InterPro" id="IPR050267">
    <property type="entry name" value="Anti-sigma-factor_SerPK"/>
</dbReference>
<feature type="domain" description="Histidine kinase/HSP90-like ATPase" evidence="2">
    <location>
        <begin position="18"/>
        <end position="117"/>
    </location>
</feature>
<dbReference type="Proteomes" id="UP001490365">
    <property type="component" value="Unassembled WGS sequence"/>
</dbReference>
<dbReference type="SUPFAM" id="SSF55874">
    <property type="entry name" value="ATPase domain of HSP90 chaperone/DNA topoisomerase II/histidine kinase"/>
    <property type="match status" value="1"/>
</dbReference>
<dbReference type="Pfam" id="PF13581">
    <property type="entry name" value="HATPase_c_2"/>
    <property type="match status" value="1"/>
</dbReference>
<evidence type="ECO:0000259" key="2">
    <source>
        <dbReference type="Pfam" id="PF13581"/>
    </source>
</evidence>
<dbReference type="RefSeq" id="WP_351958150.1">
    <property type="nucleotide sequence ID" value="NZ_JBEOZM010000008.1"/>
</dbReference>
<dbReference type="InterPro" id="IPR003594">
    <property type="entry name" value="HATPase_dom"/>
</dbReference>
<keyword evidence="1" id="KW-0418">Kinase</keyword>
<dbReference type="EMBL" id="JBEOZM010000008">
    <property type="protein sequence ID" value="MER6269657.1"/>
    <property type="molecule type" value="Genomic_DNA"/>
</dbReference>
<gene>
    <name evidence="3" type="ORF">ABT211_20525</name>
</gene>
<keyword evidence="3" id="KW-0547">Nucleotide-binding</keyword>
<dbReference type="PANTHER" id="PTHR35526">
    <property type="entry name" value="ANTI-SIGMA-F FACTOR RSBW-RELATED"/>
    <property type="match status" value="1"/>
</dbReference>
<comment type="caution">
    <text evidence="3">The sequence shown here is derived from an EMBL/GenBank/DDBJ whole genome shotgun (WGS) entry which is preliminary data.</text>
</comment>
<evidence type="ECO:0000313" key="3">
    <source>
        <dbReference type="EMBL" id="MER6269657.1"/>
    </source>
</evidence>
<evidence type="ECO:0000313" key="4">
    <source>
        <dbReference type="Proteomes" id="UP001490365"/>
    </source>
</evidence>
<keyword evidence="4" id="KW-1185">Reference proteome</keyword>
<protein>
    <submittedName>
        <fullName evidence="3">ATP-binding protein</fullName>
    </submittedName>
</protein>
<dbReference type="CDD" id="cd16936">
    <property type="entry name" value="HATPase_RsbW-like"/>
    <property type="match status" value="1"/>
</dbReference>
<keyword evidence="1" id="KW-0723">Serine/threonine-protein kinase</keyword>
<proteinExistence type="predicted"/>
<dbReference type="GO" id="GO:0005524">
    <property type="term" value="F:ATP binding"/>
    <property type="evidence" value="ECO:0007669"/>
    <property type="project" value="UniProtKB-KW"/>
</dbReference>
<dbReference type="InterPro" id="IPR036890">
    <property type="entry name" value="HATPase_C_sf"/>
</dbReference>
<accession>A0ABV1TI02</accession>
<name>A0ABV1TI02_9ACTN</name>
<keyword evidence="1" id="KW-0808">Transferase</keyword>